<reference evidence="1" key="1">
    <citation type="submission" date="2022-09" db="EMBL/GenBank/DDBJ databases">
        <title>Culturomic study of gut microbiota in children with autism spectrum disorder.</title>
        <authorList>
            <person name="Efimov B.A."/>
            <person name="Chaplin A.V."/>
            <person name="Sokolova S.R."/>
            <person name="Pikina A.P."/>
            <person name="Korzhanova M."/>
            <person name="Belova V."/>
            <person name="Korostin D."/>
        </authorList>
    </citation>
    <scope>NUCLEOTIDE SEQUENCE</scope>
    <source>
        <strain evidence="1">ASD5510</strain>
    </source>
</reference>
<dbReference type="NCBIfam" id="TIGR01509">
    <property type="entry name" value="HAD-SF-IA-v3"/>
    <property type="match status" value="1"/>
</dbReference>
<comment type="caution">
    <text evidence="1">The sequence shown here is derived from an EMBL/GenBank/DDBJ whole genome shotgun (WGS) entry which is preliminary data.</text>
</comment>
<dbReference type="Proteomes" id="UP001065549">
    <property type="component" value="Unassembled WGS sequence"/>
</dbReference>
<dbReference type="Pfam" id="PF13419">
    <property type="entry name" value="HAD_2"/>
    <property type="match status" value="1"/>
</dbReference>
<accession>A0A9J6QR90</accession>
<dbReference type="PANTHER" id="PTHR18901">
    <property type="entry name" value="2-DEOXYGLUCOSE-6-PHOSPHATE PHOSPHATASE 2"/>
    <property type="match status" value="1"/>
</dbReference>
<dbReference type="SFLD" id="SFLDG01129">
    <property type="entry name" value="C1.5:_HAD__Beta-PGM__Phosphata"/>
    <property type="match status" value="1"/>
</dbReference>
<sequence length="214" mass="24065">MKRFKGAIFDMDGTLTDSMYIWDTTGITYLKQQGKVPKPDLKKRLRPLSLVQAAELFQEEYGITQQIDEILQGFNRIVEEEYRTNVTLKPGVRDLLKRLKEEELVLSVASSSPRDIVTMVLDRLSVSGYFSHVVTCGDVGRGKDHPLVYDRAAELMGTSRDSTVIFEDALHAVKTAAAAGYYVVGVYDQSEGINEDQIKALCSRYVKTLDGFRL</sequence>
<dbReference type="Gene3D" id="1.10.150.240">
    <property type="entry name" value="Putative phosphatase, domain 2"/>
    <property type="match status" value="1"/>
</dbReference>
<dbReference type="Gene3D" id="3.40.50.1000">
    <property type="entry name" value="HAD superfamily/HAD-like"/>
    <property type="match status" value="1"/>
</dbReference>
<evidence type="ECO:0000313" key="1">
    <source>
        <dbReference type="EMBL" id="MCU7376995.1"/>
    </source>
</evidence>
<dbReference type="AlphaFoldDB" id="A0A9J6QR90"/>
<keyword evidence="2" id="KW-1185">Reference proteome</keyword>
<dbReference type="InterPro" id="IPR023198">
    <property type="entry name" value="PGP-like_dom2"/>
</dbReference>
<gene>
    <name evidence="1" type="ORF">OBO34_01360</name>
</gene>
<proteinExistence type="predicted"/>
<name>A0A9J6QR90_9FIRM</name>
<dbReference type="SFLD" id="SFLDS00003">
    <property type="entry name" value="Haloacid_Dehalogenase"/>
    <property type="match status" value="1"/>
</dbReference>
<dbReference type="PRINTS" id="PR00413">
    <property type="entry name" value="HADHALOGNASE"/>
</dbReference>
<dbReference type="GO" id="GO:0016791">
    <property type="term" value="F:phosphatase activity"/>
    <property type="evidence" value="ECO:0007669"/>
    <property type="project" value="TreeGrafter"/>
</dbReference>
<evidence type="ECO:0000313" key="2">
    <source>
        <dbReference type="Proteomes" id="UP001065549"/>
    </source>
</evidence>
<dbReference type="EMBL" id="JAOSHN010000001">
    <property type="protein sequence ID" value="MCU7376995.1"/>
    <property type="molecule type" value="Genomic_DNA"/>
</dbReference>
<organism evidence="1 2">
    <name type="scientific">Hominibacterium faecale</name>
    <dbReference type="NCBI Taxonomy" id="2839743"/>
    <lineage>
        <taxon>Bacteria</taxon>
        <taxon>Bacillati</taxon>
        <taxon>Bacillota</taxon>
        <taxon>Clostridia</taxon>
        <taxon>Peptostreptococcales</taxon>
        <taxon>Anaerovoracaceae</taxon>
        <taxon>Hominibacterium</taxon>
    </lineage>
</organism>
<dbReference type="InterPro" id="IPR023214">
    <property type="entry name" value="HAD_sf"/>
</dbReference>
<protein>
    <submittedName>
        <fullName evidence="1">HAD family phosphatase</fullName>
    </submittedName>
</protein>
<dbReference type="InterPro" id="IPR006439">
    <property type="entry name" value="HAD-SF_hydro_IA"/>
</dbReference>
<dbReference type="SUPFAM" id="SSF56784">
    <property type="entry name" value="HAD-like"/>
    <property type="match status" value="1"/>
</dbReference>
<dbReference type="InterPro" id="IPR036412">
    <property type="entry name" value="HAD-like_sf"/>
</dbReference>
<dbReference type="CDD" id="cd07505">
    <property type="entry name" value="HAD_BPGM-like"/>
    <property type="match status" value="1"/>
</dbReference>
<dbReference type="InterPro" id="IPR041492">
    <property type="entry name" value="HAD_2"/>
</dbReference>
<dbReference type="PANTHER" id="PTHR18901:SF38">
    <property type="entry name" value="PSEUDOURIDINE-5'-PHOSPHATASE"/>
    <property type="match status" value="1"/>
</dbReference>
<dbReference type="RefSeq" id="WP_148397828.1">
    <property type="nucleotide sequence ID" value="NZ_JAJAGH010000005.1"/>
</dbReference>